<comment type="caution">
    <text evidence="1">The sequence shown here is derived from an EMBL/GenBank/DDBJ whole genome shotgun (WGS) entry which is preliminary data.</text>
</comment>
<dbReference type="GeneID" id="87822741"/>
<dbReference type="AlphaFoldDB" id="A0AAN6TV05"/>
<accession>A0AAN6TV05</accession>
<sequence>MKSPLVYASRCLSDIEDRWIPYSSLWWRFWTPDIPIGERYQEGVFVGYSNGDDDTDDEDLAALDIRRMLAIPFIRHIYKKLPYIDVVPVKRPYEQLSPAQRQQREQFVIDSTLAAYNEGKALYPRSTISQIESQLAAASQTLARRRKAYPSPSFSFSSSSRWHLRLRQKLFSHCEAPQTAFLSFRAFDDVTTHVSTWAPGVEVTLSDSRTVYRPGRSQIEFRTIQELTQPDPELDSDEQQQFVPDSWMPSVGYQPVVVGRRVHPIELLYFLGPDAEQMDALAMGERLREYCGVVLKSGEWEVLKGRVRETVRNGVGVDKVVFFYGNGISEDFDYCRRAMFLFAVAVCLRDLVMELREAKGEGIPIYMPAYDTARRWNLQEQSFLDPHGVHFVESNGELFLKVDERTMVVSYRNWNPVKQVVADIARPAMMICRPVSEDLEDFGWNEVDNDEQETLLVPKVRSRHIDFSTIVVDPDSPRVRKLLYNYDRYELPELPGDIEEKDILSLYLRRPGASLEVEYW</sequence>
<evidence type="ECO:0008006" key="3">
    <source>
        <dbReference type="Google" id="ProtNLM"/>
    </source>
</evidence>
<reference evidence="1" key="1">
    <citation type="journal article" date="2023" name="Mol. Phylogenet. Evol.">
        <title>Genome-scale phylogeny and comparative genomics of the fungal order Sordariales.</title>
        <authorList>
            <person name="Hensen N."/>
            <person name="Bonometti L."/>
            <person name="Westerberg I."/>
            <person name="Brannstrom I.O."/>
            <person name="Guillou S."/>
            <person name="Cros-Aarteil S."/>
            <person name="Calhoun S."/>
            <person name="Haridas S."/>
            <person name="Kuo A."/>
            <person name="Mondo S."/>
            <person name="Pangilinan J."/>
            <person name="Riley R."/>
            <person name="LaButti K."/>
            <person name="Andreopoulos B."/>
            <person name="Lipzen A."/>
            <person name="Chen C."/>
            <person name="Yan M."/>
            <person name="Daum C."/>
            <person name="Ng V."/>
            <person name="Clum A."/>
            <person name="Steindorff A."/>
            <person name="Ohm R.A."/>
            <person name="Martin F."/>
            <person name="Silar P."/>
            <person name="Natvig D.O."/>
            <person name="Lalanne C."/>
            <person name="Gautier V."/>
            <person name="Ament-Velasquez S.L."/>
            <person name="Kruys A."/>
            <person name="Hutchinson M.I."/>
            <person name="Powell A.J."/>
            <person name="Barry K."/>
            <person name="Miller A.N."/>
            <person name="Grigoriev I.V."/>
            <person name="Debuchy R."/>
            <person name="Gladieux P."/>
            <person name="Hiltunen Thoren M."/>
            <person name="Johannesson H."/>
        </authorList>
    </citation>
    <scope>NUCLEOTIDE SEQUENCE</scope>
    <source>
        <strain evidence="1">CBS 731.68</strain>
    </source>
</reference>
<name>A0AAN6TV05_9PEZI</name>
<reference evidence="1" key="2">
    <citation type="submission" date="2023-05" db="EMBL/GenBank/DDBJ databases">
        <authorList>
            <consortium name="Lawrence Berkeley National Laboratory"/>
            <person name="Steindorff A."/>
            <person name="Hensen N."/>
            <person name="Bonometti L."/>
            <person name="Westerberg I."/>
            <person name="Brannstrom I.O."/>
            <person name="Guillou S."/>
            <person name="Cros-Aarteil S."/>
            <person name="Calhoun S."/>
            <person name="Haridas S."/>
            <person name="Kuo A."/>
            <person name="Mondo S."/>
            <person name="Pangilinan J."/>
            <person name="Riley R."/>
            <person name="Labutti K."/>
            <person name="Andreopoulos B."/>
            <person name="Lipzen A."/>
            <person name="Chen C."/>
            <person name="Yanf M."/>
            <person name="Daum C."/>
            <person name="Ng V."/>
            <person name="Clum A."/>
            <person name="Ohm R."/>
            <person name="Martin F."/>
            <person name="Silar P."/>
            <person name="Natvig D."/>
            <person name="Lalanne C."/>
            <person name="Gautier V."/>
            <person name="Ament-Velasquez S.L."/>
            <person name="Kruys A."/>
            <person name="Hutchinson M.I."/>
            <person name="Powell A.J."/>
            <person name="Barry K."/>
            <person name="Miller A.N."/>
            <person name="Grigoriev I.V."/>
            <person name="Debuchy R."/>
            <person name="Gladieux P."/>
            <person name="Thoren M.H."/>
            <person name="Johannesson H."/>
        </authorList>
    </citation>
    <scope>NUCLEOTIDE SEQUENCE</scope>
    <source>
        <strain evidence="1">CBS 731.68</strain>
    </source>
</reference>
<organism evidence="1 2">
    <name type="scientific">Parathielavia appendiculata</name>
    <dbReference type="NCBI Taxonomy" id="2587402"/>
    <lineage>
        <taxon>Eukaryota</taxon>
        <taxon>Fungi</taxon>
        <taxon>Dikarya</taxon>
        <taxon>Ascomycota</taxon>
        <taxon>Pezizomycotina</taxon>
        <taxon>Sordariomycetes</taxon>
        <taxon>Sordariomycetidae</taxon>
        <taxon>Sordariales</taxon>
        <taxon>Chaetomiaceae</taxon>
        <taxon>Parathielavia</taxon>
    </lineage>
</organism>
<protein>
    <recommendedName>
        <fullName evidence="3">SRR1-like domain-containing protein</fullName>
    </recommendedName>
</protein>
<dbReference type="EMBL" id="MU853237">
    <property type="protein sequence ID" value="KAK4120685.1"/>
    <property type="molecule type" value="Genomic_DNA"/>
</dbReference>
<dbReference type="RefSeq" id="XP_062644456.1">
    <property type="nucleotide sequence ID" value="XM_062785975.1"/>
</dbReference>
<keyword evidence="2" id="KW-1185">Reference proteome</keyword>
<gene>
    <name evidence="1" type="ORF">N657DRAFT_152442</name>
</gene>
<proteinExistence type="predicted"/>
<dbReference type="Proteomes" id="UP001302602">
    <property type="component" value="Unassembled WGS sequence"/>
</dbReference>
<evidence type="ECO:0000313" key="1">
    <source>
        <dbReference type="EMBL" id="KAK4120685.1"/>
    </source>
</evidence>
<evidence type="ECO:0000313" key="2">
    <source>
        <dbReference type="Proteomes" id="UP001302602"/>
    </source>
</evidence>